<gene>
    <name evidence="1" type="ORF">STSP2_01079</name>
</gene>
<dbReference type="OrthoDB" id="263048at2"/>
<sequence>MENRDTIVRVLKTLFESGDVFEIRMLDAVLPGSSWQHVQSGYFDYEHIEDVPNALANFKTYGGVYVTLNPVNPNLLGRANNRLKKAKNRETTGDKDILRRRWWLIDVDPVRPAGISATEEERGLSFDKAAEISSGLQSMDFPKPMCVNSGNGTQLLYRVDLPADDGGLIQRCLQQLSACSTDRVQVDMSVYNSARICRLPGTWNRKGDPIDTRPHRVAEIIDLPDEIETVPAELLHKLAGNCSKTSNSSADEIQPTISTVSPIDDFNERGDITAILQKHGWTLKSESDQQYWYRPGKSTGQHSATYDGTVFYVWSDNAHPFEARQGYNRFGVYKLLEYGGDDSASIAALKTDGYGPDDGDVDLTGILGKLCDGTAKASPPLPYGIEVHSLAQLRKTFSGLNKPVVHGLLREGETMNVIAAPKMGKSWLTMRLAVSIASGIDWMGFEVEQGKILHIDNELHRNLIIDRYEKVCKAMNLPARLLDGNVDVISLRGELKDIVSIGDICQSLQSNCYKLVIIDAFYRTLPVGTDENDNGAIAGIYNMIDRYAALMKCGFVLIHHSSKGNQSGKSVTDVGAGAGSQSRAADTHLVIRPHEEQDIFVMEAGIRSWAPIDPIALHWQWPLFSRTDEVDTSQLLGMAKPKAKDKPPSLEDFVDRCVAPYDPCSKNSIVYEAGQILGLSERKANDMLSLAMENGLCTRIKAGSRMVYVKNRAGISGEKSLWAAALLTHDPGKPPQEIAEVTSCSVRQVNRVRQELSL</sequence>
<dbReference type="Gene3D" id="3.40.50.300">
    <property type="entry name" value="P-loop containing nucleotide triphosphate hydrolases"/>
    <property type="match status" value="1"/>
</dbReference>
<reference evidence="2" key="1">
    <citation type="submission" date="2017-02" db="EMBL/GenBank/DDBJ databases">
        <title>Comparative genomics and description of representatives of a novel lineage of planctomycetes thriving in anoxic sediments.</title>
        <authorList>
            <person name="Spring S."/>
            <person name="Bunk B."/>
            <person name="Sproer C."/>
        </authorList>
    </citation>
    <scope>NUCLEOTIDE SEQUENCE [LARGE SCALE GENOMIC DNA]</scope>
    <source>
        <strain evidence="2">ST-NAGAB-D1</strain>
    </source>
</reference>
<dbReference type="AlphaFoldDB" id="A0A1U9NJE9"/>
<evidence type="ECO:0008006" key="3">
    <source>
        <dbReference type="Google" id="ProtNLM"/>
    </source>
</evidence>
<dbReference type="InterPro" id="IPR027417">
    <property type="entry name" value="P-loop_NTPase"/>
</dbReference>
<dbReference type="Pfam" id="PF13481">
    <property type="entry name" value="AAA_25"/>
    <property type="match status" value="1"/>
</dbReference>
<evidence type="ECO:0000313" key="1">
    <source>
        <dbReference type="EMBL" id="AQT67927.1"/>
    </source>
</evidence>
<protein>
    <recommendedName>
        <fullName evidence="3">Regulatory protein RepA</fullName>
    </recommendedName>
</protein>
<keyword evidence="2" id="KW-1185">Reference proteome</keyword>
<dbReference type="Proteomes" id="UP000189674">
    <property type="component" value="Chromosome"/>
</dbReference>
<dbReference type="KEGG" id="alus:STSP2_01079"/>
<organism evidence="1 2">
    <name type="scientific">Anaerohalosphaera lusitana</name>
    <dbReference type="NCBI Taxonomy" id="1936003"/>
    <lineage>
        <taxon>Bacteria</taxon>
        <taxon>Pseudomonadati</taxon>
        <taxon>Planctomycetota</taxon>
        <taxon>Phycisphaerae</taxon>
        <taxon>Sedimentisphaerales</taxon>
        <taxon>Anaerohalosphaeraceae</taxon>
        <taxon>Anaerohalosphaera</taxon>
    </lineage>
</organism>
<evidence type="ECO:0000313" key="2">
    <source>
        <dbReference type="Proteomes" id="UP000189674"/>
    </source>
</evidence>
<name>A0A1U9NJE9_9BACT</name>
<accession>A0A1U9NJE9</accession>
<dbReference type="RefSeq" id="WP_146660504.1">
    <property type="nucleotide sequence ID" value="NZ_CP019791.1"/>
</dbReference>
<proteinExistence type="predicted"/>
<dbReference type="SUPFAM" id="SSF52540">
    <property type="entry name" value="P-loop containing nucleoside triphosphate hydrolases"/>
    <property type="match status" value="1"/>
</dbReference>
<dbReference type="EMBL" id="CP019791">
    <property type="protein sequence ID" value="AQT67927.1"/>
    <property type="molecule type" value="Genomic_DNA"/>
</dbReference>
<dbReference type="STRING" id="1936003.STSP2_01079"/>